<comment type="caution">
    <text evidence="1">The sequence shown here is derived from an EMBL/GenBank/DDBJ whole genome shotgun (WGS) entry which is preliminary data.</text>
</comment>
<sequence length="109" mass="12351">MMRTYTHIELDQEVQSIGGHYSLDKEVRMPYNGREILYIVGLGIIDTSCCGMGGCRYAIVPGYVINWKARTNQHGLAVSDVEPIRDEGTRREISAHIKKTELVQVVDFH</sequence>
<proteinExistence type="predicted"/>
<evidence type="ECO:0000313" key="1">
    <source>
        <dbReference type="EMBL" id="RJP71657.1"/>
    </source>
</evidence>
<evidence type="ECO:0000313" key="2">
    <source>
        <dbReference type="Proteomes" id="UP000285961"/>
    </source>
</evidence>
<gene>
    <name evidence="1" type="ORF">C4532_07210</name>
</gene>
<accession>A0A419F1I0</accession>
<dbReference type="Proteomes" id="UP000285961">
    <property type="component" value="Unassembled WGS sequence"/>
</dbReference>
<name>A0A419F1I0_9BACT</name>
<dbReference type="EMBL" id="QZKI01000056">
    <property type="protein sequence ID" value="RJP71657.1"/>
    <property type="molecule type" value="Genomic_DNA"/>
</dbReference>
<organism evidence="1 2">
    <name type="scientific">Candidatus Abyssobacteria bacterium SURF_17</name>
    <dbReference type="NCBI Taxonomy" id="2093361"/>
    <lineage>
        <taxon>Bacteria</taxon>
        <taxon>Pseudomonadati</taxon>
        <taxon>Candidatus Hydrogenedentota</taxon>
        <taxon>Candidatus Abyssobacteria</taxon>
    </lineage>
</organism>
<reference evidence="1 2" key="1">
    <citation type="journal article" date="2017" name="ISME J.">
        <title>Energy and carbon metabolisms in a deep terrestrial subsurface fluid microbial community.</title>
        <authorList>
            <person name="Momper L."/>
            <person name="Jungbluth S.P."/>
            <person name="Lee M.D."/>
            <person name="Amend J.P."/>
        </authorList>
    </citation>
    <scope>NUCLEOTIDE SEQUENCE [LARGE SCALE GENOMIC DNA]</scope>
    <source>
        <strain evidence="1">SURF_17</strain>
    </source>
</reference>
<protein>
    <submittedName>
        <fullName evidence="1">Uncharacterized protein</fullName>
    </submittedName>
</protein>
<dbReference type="AlphaFoldDB" id="A0A419F1I0"/>